<sequence length="229" mass="25265">MEFSVTMVRSPTGSIPVPTSQMLFSDVPHEDAWDPADLVEAFNALPRNRYVPTDKIPNKWHFSLHTIPTHGVVVFLVNPYCQFIHIEALPPYSRELRESSGISDSNQLMNLMIACSLMKAFVENFEDRSMPPVGRPWSWVTTNTGRASEVEAALKDLGVRKPSCKVSVADDKERVLAEQAWNRFQGASEWGDGSGVLGAPLLVGSLPSMAAAARLADAEPRRNSRCAIL</sequence>
<dbReference type="OrthoDB" id="432970at2759"/>
<evidence type="ECO:0000313" key="1">
    <source>
        <dbReference type="EMBL" id="KAH0547595.1"/>
    </source>
</evidence>
<keyword evidence="2" id="KW-1185">Reference proteome</keyword>
<dbReference type="AlphaFoldDB" id="A0A9P8I4A3"/>
<dbReference type="EMBL" id="JAGHQL010000003">
    <property type="protein sequence ID" value="KAH0547595.1"/>
    <property type="molecule type" value="Genomic_DNA"/>
</dbReference>
<evidence type="ECO:0000313" key="2">
    <source>
        <dbReference type="Proteomes" id="UP000698800"/>
    </source>
</evidence>
<dbReference type="Proteomes" id="UP000698800">
    <property type="component" value="Unassembled WGS sequence"/>
</dbReference>
<comment type="caution">
    <text evidence="1">The sequence shown here is derived from an EMBL/GenBank/DDBJ whole genome shotgun (WGS) entry which is preliminary data.</text>
</comment>
<name>A0A9P8I4A3_9PEZI</name>
<organism evidence="1 2">
    <name type="scientific">Glutinoglossum americanum</name>
    <dbReference type="NCBI Taxonomy" id="1670608"/>
    <lineage>
        <taxon>Eukaryota</taxon>
        <taxon>Fungi</taxon>
        <taxon>Dikarya</taxon>
        <taxon>Ascomycota</taxon>
        <taxon>Pezizomycotina</taxon>
        <taxon>Geoglossomycetes</taxon>
        <taxon>Geoglossales</taxon>
        <taxon>Geoglossaceae</taxon>
        <taxon>Glutinoglossum</taxon>
    </lineage>
</organism>
<accession>A0A9P8I4A3</accession>
<reference evidence="1" key="1">
    <citation type="submission" date="2021-03" db="EMBL/GenBank/DDBJ databases">
        <title>Comparative genomics and phylogenomic investigation of the class Geoglossomycetes provide insights into ecological specialization and systematics.</title>
        <authorList>
            <person name="Melie T."/>
            <person name="Pirro S."/>
            <person name="Miller A.N."/>
            <person name="Quandt A."/>
        </authorList>
    </citation>
    <scope>NUCLEOTIDE SEQUENCE</scope>
    <source>
        <strain evidence="1">GBOQ0MN5Z8</strain>
    </source>
</reference>
<protein>
    <submittedName>
        <fullName evidence="1">Uncharacterized protein</fullName>
    </submittedName>
</protein>
<proteinExistence type="predicted"/>
<gene>
    <name evidence="1" type="ORF">FGG08_000320</name>
</gene>